<feature type="domain" description="Wadjet protein JetD C-terminal" evidence="1">
    <location>
        <begin position="187"/>
        <end position="358"/>
    </location>
</feature>
<dbReference type="KEGG" id="ckw:CKALI_00445"/>
<evidence type="ECO:0000313" key="4">
    <source>
        <dbReference type="Proteomes" id="UP000427071"/>
    </source>
</evidence>
<sequence length="364" mass="41496">MKTPRDVEKRAATFYSRNHRAWLSGTFAPLTIGLQPPSGRTAELDDGKATKAWLQEWSRSAIPLQRQHRKLSYLGVYEVPVRVVLDQPETAAEVAGKAKHWKRINQLLDYFVEALGEPVRAKLVEKLSAWQGWSDFTAEQFIAVVKWLRTHDASEYYIRELPIYGVDTKWIEAHRGVVSAVVENMEFREKPDLVEMRSLDQRLLLHGLSHLRCRLSEIGDLPGQRVVLVENHVTFLALPPMSGTIAIYGAGLHAHSIVGRMPQLKEKQVMYWGDIDTHGFYILELVRRHLPNATSILMDVDTARLHEALAVAEPLPSRFQPELLTPGELQTLAYIRERSAVGSLRIEQERIVFDRVVDAFENQV</sequence>
<dbReference type="EMBL" id="CP046452">
    <property type="protein sequence ID" value="QGU00990.1"/>
    <property type="molecule type" value="Genomic_DNA"/>
</dbReference>
<dbReference type="Pfam" id="PF09983">
    <property type="entry name" value="JetD_C"/>
    <property type="match status" value="1"/>
</dbReference>
<dbReference type="Pfam" id="PF11795">
    <property type="entry name" value="DUF3322"/>
    <property type="match status" value="1"/>
</dbReference>
<keyword evidence="4" id="KW-1185">Reference proteome</keyword>
<accession>A0A6B8VUN7</accession>
<feature type="domain" description="DUF3322" evidence="2">
    <location>
        <begin position="4"/>
        <end position="182"/>
    </location>
</feature>
<dbReference type="InterPro" id="IPR024534">
    <property type="entry name" value="JetD_C"/>
</dbReference>
<evidence type="ECO:0000259" key="1">
    <source>
        <dbReference type="Pfam" id="PF09983"/>
    </source>
</evidence>
<dbReference type="AlphaFoldDB" id="A0A6B8VUN7"/>
<evidence type="ECO:0008006" key="5">
    <source>
        <dbReference type="Google" id="ProtNLM"/>
    </source>
</evidence>
<evidence type="ECO:0000259" key="2">
    <source>
        <dbReference type="Pfam" id="PF11795"/>
    </source>
</evidence>
<dbReference type="InterPro" id="IPR024537">
    <property type="entry name" value="DUF3322"/>
</dbReference>
<gene>
    <name evidence="3" type="ORF">CKALI_00445</name>
</gene>
<dbReference type="PIRSF" id="PIRSF028408">
    <property type="entry name" value="UCP028408"/>
    <property type="match status" value="1"/>
</dbReference>
<reference evidence="4" key="1">
    <citation type="submission" date="2019-11" db="EMBL/GenBank/DDBJ databases">
        <title>Complete genome sequence of Corynebacterium kalinowskii 1959, a novel Corynebacterium species isolated from soil of a small paddock in Vilsendorf, Germany.</title>
        <authorList>
            <person name="Schaffert L."/>
            <person name="Ruwe M."/>
            <person name="Milse J."/>
            <person name="Hanuschka K."/>
            <person name="Ortseifen V."/>
            <person name="Droste J."/>
            <person name="Brandt D."/>
            <person name="Schlueter L."/>
            <person name="Kutter Y."/>
            <person name="Vinke S."/>
            <person name="Viehoefer P."/>
            <person name="Jacob L."/>
            <person name="Luebke N.-C."/>
            <person name="Schulte-Berndt E."/>
            <person name="Hain C."/>
            <person name="Linder M."/>
            <person name="Schmidt P."/>
            <person name="Wollenschlaeger L."/>
            <person name="Luttermann T."/>
            <person name="Thieme E."/>
            <person name="Hassa J."/>
            <person name="Haak M."/>
            <person name="Wittchen M."/>
            <person name="Mentz A."/>
            <person name="Persicke M."/>
            <person name="Busche T."/>
            <person name="Ruckert C."/>
        </authorList>
    </citation>
    <scope>NUCLEOTIDE SEQUENCE [LARGE SCALE GENOMIC DNA]</scope>
    <source>
        <strain evidence="4">1959</strain>
    </source>
</reference>
<organism evidence="3 4">
    <name type="scientific">Corynebacterium kalinowskii</name>
    <dbReference type="NCBI Taxonomy" id="2675216"/>
    <lineage>
        <taxon>Bacteria</taxon>
        <taxon>Bacillati</taxon>
        <taxon>Actinomycetota</taxon>
        <taxon>Actinomycetes</taxon>
        <taxon>Mycobacteriales</taxon>
        <taxon>Corynebacteriaceae</taxon>
        <taxon>Corynebacterium</taxon>
    </lineage>
</organism>
<dbReference type="Proteomes" id="UP000427071">
    <property type="component" value="Chromosome"/>
</dbReference>
<dbReference type="InterPro" id="IPR014544">
    <property type="entry name" value="UCP028408"/>
</dbReference>
<protein>
    <recommendedName>
        <fullName evidence="5">Wadjet protein JetD C-terminal domain-containing protein</fullName>
    </recommendedName>
</protein>
<name>A0A6B8VUN7_9CORY</name>
<dbReference type="RefSeq" id="WP_156193603.1">
    <property type="nucleotide sequence ID" value="NZ_CP046452.1"/>
</dbReference>
<evidence type="ECO:0000313" key="3">
    <source>
        <dbReference type="EMBL" id="QGU00990.1"/>
    </source>
</evidence>
<proteinExistence type="predicted"/>